<dbReference type="EMBL" id="SMSI01000004">
    <property type="protein sequence ID" value="TDH34493.1"/>
    <property type="molecule type" value="Genomic_DNA"/>
</dbReference>
<dbReference type="GO" id="GO:0016052">
    <property type="term" value="P:carbohydrate catabolic process"/>
    <property type="evidence" value="ECO:0007669"/>
    <property type="project" value="TreeGrafter"/>
</dbReference>
<proteinExistence type="inferred from homology"/>
<dbReference type="GO" id="GO:0009253">
    <property type="term" value="P:peptidoglycan catabolic process"/>
    <property type="evidence" value="ECO:0007669"/>
    <property type="project" value="InterPro"/>
</dbReference>
<evidence type="ECO:0000313" key="5">
    <source>
        <dbReference type="Proteomes" id="UP000295131"/>
    </source>
</evidence>
<comment type="caution">
    <text evidence="4">The sequence shown here is derived from an EMBL/GenBank/DDBJ whole genome shotgun (WGS) entry which is preliminary data.</text>
</comment>
<dbReference type="PROSITE" id="PS51904">
    <property type="entry name" value="GLYCOSYL_HYDROL_F25_2"/>
    <property type="match status" value="1"/>
</dbReference>
<dbReference type="InterPro" id="IPR002053">
    <property type="entry name" value="Glyco_hydro_25"/>
</dbReference>
<accession>A0A4R5PI20</accession>
<gene>
    <name evidence="4" type="ORF">E2A64_16525</name>
</gene>
<dbReference type="InterPro" id="IPR017853">
    <property type="entry name" value="GH"/>
</dbReference>
<keyword evidence="3" id="KW-0326">Glycosidase</keyword>
<sequence length="257" mass="28882">MMLSACSPSTGPADILSPVSLTSTTSTVRALPYGDSDPVDFGPLTPARHPVHGIDVSKYQGAIDWPEVRKAGVAFAFIKATEGGDRVDSRFDHYWRGANAAGIPHAPYHFYYFCTPAEVQARWFIRNVPKSAVKMPPVLDMEWNPASPSCKLRPDAATVRKEMRTWLDIVERHFGKKAIIYTTVDFHRENIDGHFRDHQFWLRSVAAHPGDIYPNHPWSFWQYTGTGKMPGIEGDVDINAFAGTRAEWREWLGKHGS</sequence>
<evidence type="ECO:0000256" key="2">
    <source>
        <dbReference type="ARBA" id="ARBA00022801"/>
    </source>
</evidence>
<dbReference type="GO" id="GO:0003796">
    <property type="term" value="F:lysozyme activity"/>
    <property type="evidence" value="ECO:0007669"/>
    <property type="project" value="InterPro"/>
</dbReference>
<dbReference type="PANTHER" id="PTHR34135:SF2">
    <property type="entry name" value="LYSOZYME"/>
    <property type="match status" value="1"/>
</dbReference>
<dbReference type="GO" id="GO:0016998">
    <property type="term" value="P:cell wall macromolecule catabolic process"/>
    <property type="evidence" value="ECO:0007669"/>
    <property type="project" value="InterPro"/>
</dbReference>
<reference evidence="4 5" key="1">
    <citation type="journal article" date="2013" name="Int. J. Syst. Evol. Microbiol.">
        <title>Hoeflea suaedae sp. nov., an endophytic bacterium isolated from the root of the halophyte Suaeda maritima.</title>
        <authorList>
            <person name="Chung E.J."/>
            <person name="Park J.A."/>
            <person name="Pramanik P."/>
            <person name="Bibi F."/>
            <person name="Jeon C.O."/>
            <person name="Chung Y.R."/>
        </authorList>
    </citation>
    <scope>NUCLEOTIDE SEQUENCE [LARGE SCALE GENOMIC DNA]</scope>
    <source>
        <strain evidence="4 5">YC6898</strain>
    </source>
</reference>
<dbReference type="PANTHER" id="PTHR34135">
    <property type="entry name" value="LYSOZYME"/>
    <property type="match status" value="1"/>
</dbReference>
<dbReference type="Pfam" id="PF01183">
    <property type="entry name" value="Glyco_hydro_25"/>
    <property type="match status" value="1"/>
</dbReference>
<evidence type="ECO:0000256" key="1">
    <source>
        <dbReference type="ARBA" id="ARBA00010646"/>
    </source>
</evidence>
<dbReference type="CDD" id="cd06413">
    <property type="entry name" value="GH25_muramidase_1"/>
    <property type="match status" value="1"/>
</dbReference>
<dbReference type="AlphaFoldDB" id="A0A4R5PI20"/>
<protein>
    <submittedName>
        <fullName evidence="4">Glycoside hydrolase</fullName>
    </submittedName>
</protein>
<dbReference type="RefSeq" id="WP_133285841.1">
    <property type="nucleotide sequence ID" value="NZ_SMSI01000004.1"/>
</dbReference>
<dbReference type="OrthoDB" id="9798192at2"/>
<evidence type="ECO:0000313" key="4">
    <source>
        <dbReference type="EMBL" id="TDH34493.1"/>
    </source>
</evidence>
<comment type="similarity">
    <text evidence="1">Belongs to the glycosyl hydrolase 25 family.</text>
</comment>
<dbReference type="SMART" id="SM00641">
    <property type="entry name" value="Glyco_25"/>
    <property type="match status" value="1"/>
</dbReference>
<name>A0A4R5PI20_9HYPH</name>
<organism evidence="4 5">
    <name type="scientific">Pseudohoeflea suaedae</name>
    <dbReference type="NCBI Taxonomy" id="877384"/>
    <lineage>
        <taxon>Bacteria</taxon>
        <taxon>Pseudomonadati</taxon>
        <taxon>Pseudomonadota</taxon>
        <taxon>Alphaproteobacteria</taxon>
        <taxon>Hyphomicrobiales</taxon>
        <taxon>Rhizobiaceae</taxon>
        <taxon>Pseudohoeflea</taxon>
    </lineage>
</organism>
<dbReference type="Proteomes" id="UP000295131">
    <property type="component" value="Unassembled WGS sequence"/>
</dbReference>
<dbReference type="SUPFAM" id="SSF51445">
    <property type="entry name" value="(Trans)glycosidases"/>
    <property type="match status" value="1"/>
</dbReference>
<dbReference type="InterPro" id="IPR018077">
    <property type="entry name" value="Glyco_hydro_fam25_subgr"/>
</dbReference>
<keyword evidence="2 4" id="KW-0378">Hydrolase</keyword>
<evidence type="ECO:0000256" key="3">
    <source>
        <dbReference type="ARBA" id="ARBA00023295"/>
    </source>
</evidence>
<dbReference type="Gene3D" id="3.20.20.80">
    <property type="entry name" value="Glycosidases"/>
    <property type="match status" value="1"/>
</dbReference>
<keyword evidence="5" id="KW-1185">Reference proteome</keyword>